<organism evidence="3">
    <name type="scientific">Naegleria gruberi</name>
    <name type="common">Amoeba</name>
    <dbReference type="NCBI Taxonomy" id="5762"/>
    <lineage>
        <taxon>Eukaryota</taxon>
        <taxon>Discoba</taxon>
        <taxon>Heterolobosea</taxon>
        <taxon>Tetramitia</taxon>
        <taxon>Eutetramitia</taxon>
        <taxon>Vahlkampfiidae</taxon>
        <taxon>Naegleria</taxon>
    </lineage>
</organism>
<sequence>MGSAVSYYDSLVEIPEMMNNDQEESTGVNSISRVSFQELPPKTPLFETQSPISSLKHLSPPSPSNKVLLQPIQNPFPLKASFVQNDSAPPAQQPIRRYKFSSSPRSTMKENTDKCPFEQENKRNQKKIQLPPIDMNEIPSVVVEVPNIELTLPPINVNNNLPTVQIPLPSKSEEIDSKLDESTNHQSTVSNGFTVDDNYLKRRKLDEYIHMKQCNASEEMFRLRQFQFPISNKLVMQ</sequence>
<gene>
    <name evidence="2" type="ORF">NAEGRDRAFT_76619</name>
</gene>
<dbReference type="InParanoid" id="D2W5C9"/>
<dbReference type="EMBL" id="GG739052">
    <property type="protein sequence ID" value="EFC35722.1"/>
    <property type="molecule type" value="Genomic_DNA"/>
</dbReference>
<evidence type="ECO:0000256" key="1">
    <source>
        <dbReference type="SAM" id="MobiDB-lite"/>
    </source>
</evidence>
<dbReference type="GeneID" id="8861851"/>
<proteinExistence type="predicted"/>
<feature type="region of interest" description="Disordered" evidence="1">
    <location>
        <begin position="42"/>
        <end position="62"/>
    </location>
</feature>
<accession>D2W5C9</accession>
<dbReference type="Proteomes" id="UP000006671">
    <property type="component" value="Unassembled WGS sequence"/>
</dbReference>
<protein>
    <submittedName>
        <fullName evidence="2">Predicted protein</fullName>
    </submittedName>
</protein>
<reference evidence="2 3" key="1">
    <citation type="journal article" date="2010" name="Cell">
        <title>The genome of Naegleria gruberi illuminates early eukaryotic versatility.</title>
        <authorList>
            <person name="Fritz-Laylin L.K."/>
            <person name="Prochnik S.E."/>
            <person name="Ginger M.L."/>
            <person name="Dacks J.B."/>
            <person name="Carpenter M.L."/>
            <person name="Field M.C."/>
            <person name="Kuo A."/>
            <person name="Paredez A."/>
            <person name="Chapman J."/>
            <person name="Pham J."/>
            <person name="Shu S."/>
            <person name="Neupane R."/>
            <person name="Cipriano M."/>
            <person name="Mancuso J."/>
            <person name="Tu H."/>
            <person name="Salamov A."/>
            <person name="Lindquist E."/>
            <person name="Shapiro H."/>
            <person name="Lucas S."/>
            <person name="Grigoriev I.V."/>
            <person name="Cande W.Z."/>
            <person name="Fulton C."/>
            <person name="Rokhsar D.S."/>
            <person name="Dawson S.C."/>
        </authorList>
    </citation>
    <scope>NUCLEOTIDE SEQUENCE [LARGE SCALE GENOMIC DNA]</scope>
    <source>
        <strain evidence="2 3">NEG-M</strain>
    </source>
</reference>
<keyword evidence="3" id="KW-1185">Reference proteome</keyword>
<name>D2W5C9_NAEGR</name>
<dbReference type="VEuPathDB" id="AmoebaDB:NAEGRDRAFT_76619"/>
<dbReference type="RefSeq" id="XP_002668466.1">
    <property type="nucleotide sequence ID" value="XM_002668420.1"/>
</dbReference>
<feature type="compositionally biased region" description="Low complexity" evidence="1">
    <location>
        <begin position="50"/>
        <end position="59"/>
    </location>
</feature>
<dbReference type="KEGG" id="ngr:NAEGRDRAFT_76619"/>
<dbReference type="AlphaFoldDB" id="D2W5C9"/>
<evidence type="ECO:0000313" key="3">
    <source>
        <dbReference type="Proteomes" id="UP000006671"/>
    </source>
</evidence>
<evidence type="ECO:0000313" key="2">
    <source>
        <dbReference type="EMBL" id="EFC35722.1"/>
    </source>
</evidence>